<evidence type="ECO:0000256" key="1">
    <source>
        <dbReference type="SAM" id="Phobius"/>
    </source>
</evidence>
<name>A0A9P7VKP7_9AGAR</name>
<dbReference type="OrthoDB" id="3265563at2759"/>
<organism evidence="2 3">
    <name type="scientific">Guyanagaster necrorhizus</name>
    <dbReference type="NCBI Taxonomy" id="856835"/>
    <lineage>
        <taxon>Eukaryota</taxon>
        <taxon>Fungi</taxon>
        <taxon>Dikarya</taxon>
        <taxon>Basidiomycota</taxon>
        <taxon>Agaricomycotina</taxon>
        <taxon>Agaricomycetes</taxon>
        <taxon>Agaricomycetidae</taxon>
        <taxon>Agaricales</taxon>
        <taxon>Marasmiineae</taxon>
        <taxon>Physalacriaceae</taxon>
        <taxon>Guyanagaster</taxon>
    </lineage>
</organism>
<sequence length="158" mass="17277">MTSKPIKRYRTLLLIIIESGVLVTIAKAFEFGLYQYAPGDGLNGLNAMYIPFDCMPQTMGIVPTLIVIAVNKNMMANLTVLTYPSDYRCGVLRHGDVEDVTVEKIQFAQNSYQAPGDETEFSEGPASQGPATILLQDVKPEGAVSMDEPGVYRIQSVP</sequence>
<keyword evidence="3" id="KW-1185">Reference proteome</keyword>
<dbReference type="AlphaFoldDB" id="A0A9P7VKP7"/>
<proteinExistence type="predicted"/>
<keyword evidence="1" id="KW-0472">Membrane</keyword>
<keyword evidence="1" id="KW-1133">Transmembrane helix</keyword>
<evidence type="ECO:0000313" key="2">
    <source>
        <dbReference type="EMBL" id="KAG7442330.1"/>
    </source>
</evidence>
<evidence type="ECO:0000313" key="3">
    <source>
        <dbReference type="Proteomes" id="UP000812287"/>
    </source>
</evidence>
<keyword evidence="1" id="KW-0812">Transmembrane</keyword>
<gene>
    <name evidence="2" type="ORF">BT62DRAFT_444584</name>
</gene>
<dbReference type="Proteomes" id="UP000812287">
    <property type="component" value="Unassembled WGS sequence"/>
</dbReference>
<feature type="transmembrane region" description="Helical" evidence="1">
    <location>
        <begin position="49"/>
        <end position="70"/>
    </location>
</feature>
<feature type="transmembrane region" description="Helical" evidence="1">
    <location>
        <begin position="12"/>
        <end position="29"/>
    </location>
</feature>
<accession>A0A9P7VKP7</accession>
<dbReference type="GeneID" id="66103207"/>
<dbReference type="EMBL" id="MU250552">
    <property type="protein sequence ID" value="KAG7442330.1"/>
    <property type="molecule type" value="Genomic_DNA"/>
</dbReference>
<dbReference type="RefSeq" id="XP_043035830.1">
    <property type="nucleotide sequence ID" value="XM_043180911.1"/>
</dbReference>
<reference evidence="2" key="1">
    <citation type="submission" date="2020-11" db="EMBL/GenBank/DDBJ databases">
        <title>Adaptations for nitrogen fixation in a non-lichenized fungal sporocarp promotes dispersal by wood-feeding termites.</title>
        <authorList>
            <consortium name="DOE Joint Genome Institute"/>
            <person name="Koch R.A."/>
            <person name="Yoon G."/>
            <person name="Arayal U."/>
            <person name="Lail K."/>
            <person name="Amirebrahimi M."/>
            <person name="Labutti K."/>
            <person name="Lipzen A."/>
            <person name="Riley R."/>
            <person name="Barry K."/>
            <person name="Henrissat B."/>
            <person name="Grigoriev I.V."/>
            <person name="Herr J.R."/>
            <person name="Aime M.C."/>
        </authorList>
    </citation>
    <scope>NUCLEOTIDE SEQUENCE</scope>
    <source>
        <strain evidence="2">MCA 3950</strain>
    </source>
</reference>
<comment type="caution">
    <text evidence="2">The sequence shown here is derived from an EMBL/GenBank/DDBJ whole genome shotgun (WGS) entry which is preliminary data.</text>
</comment>
<protein>
    <submittedName>
        <fullName evidence="2">Uncharacterized protein</fullName>
    </submittedName>
</protein>